<dbReference type="Gene3D" id="3.30.200.20">
    <property type="entry name" value="Phosphorylase Kinase, domain 1"/>
    <property type="match status" value="1"/>
</dbReference>
<dbReference type="AlphaFoldDB" id="A0AAD4BWD2"/>
<feature type="region of interest" description="Disordered" evidence="1">
    <location>
        <begin position="10"/>
        <end position="34"/>
    </location>
</feature>
<sequence length="820" mass="93014">MIIIGTPCDSKGQFLPSGSKPPVSASSIPGNDNPWHPFNNQAHFEFADFLFQQNQMPGSQIDDLMHIWASLREHPQGQPPFANHQHLYQLIDQIMEEEMWQFFEMQHADAHDPIAPLWKQATYQMYLRDPMKLLEQQLSNPELKDFMDYAPSQVFGEKDQHNELAEQEENHGAMFVPIILASDKTVVSVATGQNDYWPIYITTGNVHNSARRAHGQAVSLLGFLSIPKSDKEHESDSEFRKFRHHLFQTSLKAALEKILPAMTKHKVILCADGHYRRAIFGIGPYIGDYPEQALLACIVQGWCPKCTAHRSSLDSDDNAVLRDHEHTKMLLEMFTTQILWREYGIVDDILPFTTFFPDILHQIIKGTFKDHLVAWVEAYIKEHYPDSDVILADIDRRGFKQWTGNDSKALMKVYLPAIADYLPDEMVQCIASFLDCCYIIRQSNKRKIFQDCGVHPNEIFIPRIHALQHYHEMIQLFGAPNGLCSSITESKHIQAVKAPWRRTNRHEALHQMLIINQRLDNLAYFKAKMLSKGKCYLSFPSTPSGIQPQAIDIEWDEPEACDDTYLADTEDDNGLHGISVVELAKVTFTEIGEDIHYPDLAILVADFVQRSCAQAGLANTHSQILEKAYTFESATAIFCAPSDLCEVGEMQCQRIHATSSWGGGPAWYDCVFVEKNHLLPGFQGLYVAQVLLFFSFADHNTLHSCALCTYNNLVEPQGALILWLAIVHHAQDLISGQDVAVKLEDCTLNPSLLEHKFYILKKLQGCVGFLQPIFFGRESSYRALVLNNVATPLCNIFTSQSGCLNLDVVLTVEHQLVNIW</sequence>
<dbReference type="Proteomes" id="UP001194468">
    <property type="component" value="Unassembled WGS sequence"/>
</dbReference>
<dbReference type="EMBL" id="WHUW01000009">
    <property type="protein sequence ID" value="KAF8442022.1"/>
    <property type="molecule type" value="Genomic_DNA"/>
</dbReference>
<evidence type="ECO:0000313" key="3">
    <source>
        <dbReference type="Proteomes" id="UP001194468"/>
    </source>
</evidence>
<name>A0AAD4BWD2_BOLED</name>
<organism evidence="2 3">
    <name type="scientific">Boletus edulis BED1</name>
    <dbReference type="NCBI Taxonomy" id="1328754"/>
    <lineage>
        <taxon>Eukaryota</taxon>
        <taxon>Fungi</taxon>
        <taxon>Dikarya</taxon>
        <taxon>Basidiomycota</taxon>
        <taxon>Agaricomycotina</taxon>
        <taxon>Agaricomycetes</taxon>
        <taxon>Agaricomycetidae</taxon>
        <taxon>Boletales</taxon>
        <taxon>Boletineae</taxon>
        <taxon>Boletaceae</taxon>
        <taxon>Boletoideae</taxon>
        <taxon>Boletus</taxon>
    </lineage>
</organism>
<dbReference type="Pfam" id="PF18759">
    <property type="entry name" value="Plavaka"/>
    <property type="match status" value="1"/>
</dbReference>
<dbReference type="InterPro" id="IPR011009">
    <property type="entry name" value="Kinase-like_dom_sf"/>
</dbReference>
<proteinExistence type="predicted"/>
<reference evidence="2" key="2">
    <citation type="journal article" date="2020" name="Nat. Commun.">
        <title>Large-scale genome sequencing of mycorrhizal fungi provides insights into the early evolution of symbiotic traits.</title>
        <authorList>
            <person name="Miyauchi S."/>
            <person name="Kiss E."/>
            <person name="Kuo A."/>
            <person name="Drula E."/>
            <person name="Kohler A."/>
            <person name="Sanchez-Garcia M."/>
            <person name="Morin E."/>
            <person name="Andreopoulos B."/>
            <person name="Barry K.W."/>
            <person name="Bonito G."/>
            <person name="Buee M."/>
            <person name="Carver A."/>
            <person name="Chen C."/>
            <person name="Cichocki N."/>
            <person name="Clum A."/>
            <person name="Culley D."/>
            <person name="Crous P.W."/>
            <person name="Fauchery L."/>
            <person name="Girlanda M."/>
            <person name="Hayes R.D."/>
            <person name="Keri Z."/>
            <person name="LaButti K."/>
            <person name="Lipzen A."/>
            <person name="Lombard V."/>
            <person name="Magnuson J."/>
            <person name="Maillard F."/>
            <person name="Murat C."/>
            <person name="Nolan M."/>
            <person name="Ohm R.A."/>
            <person name="Pangilinan J."/>
            <person name="Pereira M.F."/>
            <person name="Perotto S."/>
            <person name="Peter M."/>
            <person name="Pfister S."/>
            <person name="Riley R."/>
            <person name="Sitrit Y."/>
            <person name="Stielow J.B."/>
            <person name="Szollosi G."/>
            <person name="Zifcakova L."/>
            <person name="Stursova M."/>
            <person name="Spatafora J.W."/>
            <person name="Tedersoo L."/>
            <person name="Vaario L.M."/>
            <person name="Yamada A."/>
            <person name="Yan M."/>
            <person name="Wang P."/>
            <person name="Xu J."/>
            <person name="Bruns T."/>
            <person name="Baldrian P."/>
            <person name="Vilgalys R."/>
            <person name="Dunand C."/>
            <person name="Henrissat B."/>
            <person name="Grigoriev I.V."/>
            <person name="Hibbett D."/>
            <person name="Nagy L.G."/>
            <person name="Martin F.M."/>
        </authorList>
    </citation>
    <scope>NUCLEOTIDE SEQUENCE</scope>
    <source>
        <strain evidence="2">BED1</strain>
    </source>
</reference>
<dbReference type="InterPro" id="IPR041078">
    <property type="entry name" value="Plavaka"/>
</dbReference>
<protein>
    <submittedName>
        <fullName evidence="2">Uncharacterized protein</fullName>
    </submittedName>
</protein>
<reference evidence="2" key="1">
    <citation type="submission" date="2019-10" db="EMBL/GenBank/DDBJ databases">
        <authorList>
            <consortium name="DOE Joint Genome Institute"/>
            <person name="Kuo A."/>
            <person name="Miyauchi S."/>
            <person name="Kiss E."/>
            <person name="Drula E."/>
            <person name="Kohler A."/>
            <person name="Sanchez-Garcia M."/>
            <person name="Andreopoulos B."/>
            <person name="Barry K.W."/>
            <person name="Bonito G."/>
            <person name="Buee M."/>
            <person name="Carver A."/>
            <person name="Chen C."/>
            <person name="Cichocki N."/>
            <person name="Clum A."/>
            <person name="Culley D."/>
            <person name="Crous P.W."/>
            <person name="Fauchery L."/>
            <person name="Girlanda M."/>
            <person name="Hayes R."/>
            <person name="Keri Z."/>
            <person name="LaButti K."/>
            <person name="Lipzen A."/>
            <person name="Lombard V."/>
            <person name="Magnuson J."/>
            <person name="Maillard F."/>
            <person name="Morin E."/>
            <person name="Murat C."/>
            <person name="Nolan M."/>
            <person name="Ohm R."/>
            <person name="Pangilinan J."/>
            <person name="Pereira M."/>
            <person name="Perotto S."/>
            <person name="Peter M."/>
            <person name="Riley R."/>
            <person name="Sitrit Y."/>
            <person name="Stielow B."/>
            <person name="Szollosi G."/>
            <person name="Zifcakova L."/>
            <person name="Stursova M."/>
            <person name="Spatafora J.W."/>
            <person name="Tedersoo L."/>
            <person name="Vaario L.-M."/>
            <person name="Yamada A."/>
            <person name="Yan M."/>
            <person name="Wang P."/>
            <person name="Xu J."/>
            <person name="Bruns T."/>
            <person name="Baldrian P."/>
            <person name="Vilgalys R."/>
            <person name="Henrissat B."/>
            <person name="Grigoriev I.V."/>
            <person name="Hibbett D."/>
            <person name="Nagy L.G."/>
            <person name="Martin F.M."/>
        </authorList>
    </citation>
    <scope>NUCLEOTIDE SEQUENCE</scope>
    <source>
        <strain evidence="2">BED1</strain>
    </source>
</reference>
<evidence type="ECO:0000313" key="2">
    <source>
        <dbReference type="EMBL" id="KAF8442022.1"/>
    </source>
</evidence>
<evidence type="ECO:0000256" key="1">
    <source>
        <dbReference type="SAM" id="MobiDB-lite"/>
    </source>
</evidence>
<accession>A0AAD4BWD2</accession>
<comment type="caution">
    <text evidence="2">The sequence shown here is derived from an EMBL/GenBank/DDBJ whole genome shotgun (WGS) entry which is preliminary data.</text>
</comment>
<dbReference type="SUPFAM" id="SSF56112">
    <property type="entry name" value="Protein kinase-like (PK-like)"/>
    <property type="match status" value="1"/>
</dbReference>
<keyword evidence="3" id="KW-1185">Reference proteome</keyword>
<gene>
    <name evidence="2" type="ORF">L210DRAFT_3611627</name>
</gene>